<evidence type="ECO:0000313" key="2">
    <source>
        <dbReference type="Proteomes" id="UP000472261"/>
    </source>
</evidence>
<evidence type="ECO:0000313" key="1">
    <source>
        <dbReference type="Ensembl" id="ENSPCLP00000015263.1"/>
    </source>
</evidence>
<organism evidence="1 2">
    <name type="scientific">Phasianus colchicus</name>
    <name type="common">Common pheasant</name>
    <dbReference type="NCBI Taxonomy" id="9054"/>
    <lineage>
        <taxon>Eukaryota</taxon>
        <taxon>Metazoa</taxon>
        <taxon>Chordata</taxon>
        <taxon>Craniata</taxon>
        <taxon>Vertebrata</taxon>
        <taxon>Euteleostomi</taxon>
        <taxon>Archelosauria</taxon>
        <taxon>Archosauria</taxon>
        <taxon>Dinosauria</taxon>
        <taxon>Saurischia</taxon>
        <taxon>Theropoda</taxon>
        <taxon>Coelurosauria</taxon>
        <taxon>Aves</taxon>
        <taxon>Neognathae</taxon>
        <taxon>Galloanserae</taxon>
        <taxon>Galliformes</taxon>
        <taxon>Phasianidae</taxon>
        <taxon>Phasianinae</taxon>
        <taxon>Phasianus</taxon>
    </lineage>
</organism>
<sequence length="40" mass="4490">TAASVAADPPSLMGNTDEYRPPVWKSYCKYLNFLFFSSQS</sequence>
<reference evidence="1" key="1">
    <citation type="submission" date="2025-08" db="UniProtKB">
        <authorList>
            <consortium name="Ensembl"/>
        </authorList>
    </citation>
    <scope>IDENTIFICATION</scope>
</reference>
<name>A0A669QAF3_PHACC</name>
<protein>
    <submittedName>
        <fullName evidence="1">Uncharacterized protein</fullName>
    </submittedName>
</protein>
<dbReference type="Proteomes" id="UP000472261">
    <property type="component" value="Unplaced"/>
</dbReference>
<dbReference type="Ensembl" id="ENSPCLT00000020133.1">
    <property type="protein sequence ID" value="ENSPCLP00000015263.1"/>
    <property type="gene ID" value="ENSPCLG00000012466.1"/>
</dbReference>
<keyword evidence="2" id="KW-1185">Reference proteome</keyword>
<proteinExistence type="predicted"/>
<accession>A0A669QAF3</accession>
<reference evidence="1" key="2">
    <citation type="submission" date="2025-09" db="UniProtKB">
        <authorList>
            <consortium name="Ensembl"/>
        </authorList>
    </citation>
    <scope>IDENTIFICATION</scope>
</reference>
<dbReference type="AlphaFoldDB" id="A0A669QAF3"/>